<evidence type="ECO:0000256" key="9">
    <source>
        <dbReference type="ARBA" id="ARBA00022729"/>
    </source>
</evidence>
<keyword evidence="6" id="KW-0723">Serine/threonine-protein kinase</keyword>
<evidence type="ECO:0000256" key="1">
    <source>
        <dbReference type="ARBA" id="ARBA00004251"/>
    </source>
</evidence>
<comment type="similarity">
    <text evidence="3">In the C-terminal section; belongs to the protein kinase superfamily. Ser/Thr protein kinase family.</text>
</comment>
<keyword evidence="7" id="KW-0808">Transferase</keyword>
<dbReference type="PROSITE" id="PS00108">
    <property type="entry name" value="PROTEIN_KINASE_ST"/>
    <property type="match status" value="1"/>
</dbReference>
<dbReference type="Proteomes" id="UP001231189">
    <property type="component" value="Unassembled WGS sequence"/>
</dbReference>
<evidence type="ECO:0000256" key="5">
    <source>
        <dbReference type="ARBA" id="ARBA00022475"/>
    </source>
</evidence>
<evidence type="ECO:0000256" key="10">
    <source>
        <dbReference type="ARBA" id="ARBA00022734"/>
    </source>
</evidence>
<dbReference type="EC" id="2.7.11.1" evidence="4"/>
<name>A0AAD8QXE6_LOLMU</name>
<keyword evidence="17" id="KW-0325">Glycoprotein</keyword>
<evidence type="ECO:0000256" key="2">
    <source>
        <dbReference type="ARBA" id="ARBA00008536"/>
    </source>
</evidence>
<dbReference type="PROSITE" id="PS00307">
    <property type="entry name" value="LECTIN_LEGUME_BETA"/>
    <property type="match status" value="1"/>
</dbReference>
<dbReference type="AlphaFoldDB" id="A0AAD8QXE6"/>
<keyword evidence="16" id="KW-0675">Receptor</keyword>
<dbReference type="FunFam" id="1.10.510.10:FF:000240">
    <property type="entry name" value="Lectin-domain containing receptor kinase A4.3"/>
    <property type="match status" value="1"/>
</dbReference>
<dbReference type="InterPro" id="IPR017441">
    <property type="entry name" value="Protein_kinase_ATP_BS"/>
</dbReference>
<evidence type="ECO:0000256" key="20">
    <source>
        <dbReference type="SAM" id="Phobius"/>
    </source>
</evidence>
<dbReference type="GO" id="GO:0005524">
    <property type="term" value="F:ATP binding"/>
    <property type="evidence" value="ECO:0007669"/>
    <property type="project" value="UniProtKB-UniRule"/>
</dbReference>
<evidence type="ECO:0000256" key="11">
    <source>
        <dbReference type="ARBA" id="ARBA00022741"/>
    </source>
</evidence>
<dbReference type="Pfam" id="PF00069">
    <property type="entry name" value="Pkinase"/>
    <property type="match status" value="1"/>
</dbReference>
<dbReference type="Gene3D" id="1.10.510.10">
    <property type="entry name" value="Transferase(Phosphotransferase) domain 1"/>
    <property type="match status" value="1"/>
</dbReference>
<dbReference type="GO" id="GO:0002229">
    <property type="term" value="P:defense response to oomycetes"/>
    <property type="evidence" value="ECO:0007669"/>
    <property type="project" value="UniProtKB-ARBA"/>
</dbReference>
<dbReference type="GO" id="GO:0004674">
    <property type="term" value="F:protein serine/threonine kinase activity"/>
    <property type="evidence" value="ECO:0007669"/>
    <property type="project" value="UniProtKB-KW"/>
</dbReference>
<protein>
    <recommendedName>
        <fullName evidence="4">non-specific serine/threonine protein kinase</fullName>
        <ecNumber evidence="4">2.7.11.1</ecNumber>
    </recommendedName>
</protein>
<feature type="region of interest" description="Disordered" evidence="19">
    <location>
        <begin position="530"/>
        <end position="589"/>
    </location>
</feature>
<evidence type="ECO:0000256" key="18">
    <source>
        <dbReference type="PROSITE-ProRule" id="PRU10141"/>
    </source>
</evidence>
<dbReference type="PANTHER" id="PTHR27007">
    <property type="match status" value="1"/>
</dbReference>
<evidence type="ECO:0000256" key="17">
    <source>
        <dbReference type="ARBA" id="ARBA00023180"/>
    </source>
</evidence>
<feature type="transmembrane region" description="Helical" evidence="20">
    <location>
        <begin position="163"/>
        <end position="186"/>
    </location>
</feature>
<keyword evidence="23" id="KW-1185">Reference proteome</keyword>
<evidence type="ECO:0000256" key="19">
    <source>
        <dbReference type="SAM" id="MobiDB-lite"/>
    </source>
</evidence>
<dbReference type="CDD" id="cd14066">
    <property type="entry name" value="STKc_IRAK"/>
    <property type="match status" value="1"/>
</dbReference>
<dbReference type="SMART" id="SM00220">
    <property type="entry name" value="S_TKc"/>
    <property type="match status" value="1"/>
</dbReference>
<dbReference type="CDD" id="cd06899">
    <property type="entry name" value="lectin_legume_LecRK_Arcelin_ConA"/>
    <property type="match status" value="1"/>
</dbReference>
<evidence type="ECO:0000256" key="13">
    <source>
        <dbReference type="ARBA" id="ARBA00022840"/>
    </source>
</evidence>
<comment type="subcellular location">
    <subcellularLocation>
        <location evidence="1">Cell membrane</location>
        <topology evidence="1">Single-pass type I membrane protein</topology>
    </subcellularLocation>
</comment>
<keyword evidence="15 20" id="KW-0472">Membrane</keyword>
<keyword evidence="14 20" id="KW-1133">Transmembrane helix</keyword>
<dbReference type="InterPro" id="IPR013320">
    <property type="entry name" value="ConA-like_dom_sf"/>
</dbReference>
<evidence type="ECO:0000313" key="22">
    <source>
        <dbReference type="EMBL" id="KAK1609956.1"/>
    </source>
</evidence>
<dbReference type="FunFam" id="3.30.200.20:FF:000168">
    <property type="entry name" value="L-type lectin-domain containing receptor kinase IX.1"/>
    <property type="match status" value="1"/>
</dbReference>
<gene>
    <name evidence="22" type="ORF">QYE76_033629</name>
</gene>
<keyword evidence="9" id="KW-0732">Signal</keyword>
<dbReference type="InterPro" id="IPR000719">
    <property type="entry name" value="Prot_kinase_dom"/>
</dbReference>
<evidence type="ECO:0000256" key="7">
    <source>
        <dbReference type="ARBA" id="ARBA00022679"/>
    </source>
</evidence>
<dbReference type="GO" id="GO:0030246">
    <property type="term" value="F:carbohydrate binding"/>
    <property type="evidence" value="ECO:0007669"/>
    <property type="project" value="UniProtKB-KW"/>
</dbReference>
<feature type="compositionally biased region" description="Low complexity" evidence="19">
    <location>
        <begin position="534"/>
        <end position="548"/>
    </location>
</feature>
<proteinExistence type="inferred from homology"/>
<evidence type="ECO:0000256" key="12">
    <source>
        <dbReference type="ARBA" id="ARBA00022777"/>
    </source>
</evidence>
<dbReference type="Gene3D" id="3.30.200.20">
    <property type="entry name" value="Phosphorylase Kinase, domain 1"/>
    <property type="match status" value="1"/>
</dbReference>
<keyword evidence="13 18" id="KW-0067">ATP-binding</keyword>
<dbReference type="InterPro" id="IPR011009">
    <property type="entry name" value="Kinase-like_dom_sf"/>
</dbReference>
<dbReference type="PROSITE" id="PS00107">
    <property type="entry name" value="PROTEIN_KINASE_ATP"/>
    <property type="match status" value="1"/>
</dbReference>
<dbReference type="Pfam" id="PF00139">
    <property type="entry name" value="Lectin_legB"/>
    <property type="match status" value="1"/>
</dbReference>
<dbReference type="InterPro" id="IPR008271">
    <property type="entry name" value="Ser/Thr_kinase_AS"/>
</dbReference>
<reference evidence="22" key="1">
    <citation type="submission" date="2023-07" db="EMBL/GenBank/DDBJ databases">
        <title>A chromosome-level genome assembly of Lolium multiflorum.</title>
        <authorList>
            <person name="Chen Y."/>
            <person name="Copetti D."/>
            <person name="Kolliker R."/>
            <person name="Studer B."/>
        </authorList>
    </citation>
    <scope>NUCLEOTIDE SEQUENCE</scope>
    <source>
        <strain evidence="22">02402/16</strain>
        <tissue evidence="22">Leaf</tissue>
    </source>
</reference>
<dbReference type="SUPFAM" id="SSF49899">
    <property type="entry name" value="Concanavalin A-like lectins/glucanases"/>
    <property type="match status" value="1"/>
</dbReference>
<feature type="domain" description="Protein kinase" evidence="21">
    <location>
        <begin position="233"/>
        <end position="490"/>
    </location>
</feature>
<evidence type="ECO:0000256" key="15">
    <source>
        <dbReference type="ARBA" id="ARBA00023136"/>
    </source>
</evidence>
<feature type="compositionally biased region" description="Polar residues" evidence="19">
    <location>
        <begin position="569"/>
        <end position="589"/>
    </location>
</feature>
<evidence type="ECO:0000313" key="23">
    <source>
        <dbReference type="Proteomes" id="UP001231189"/>
    </source>
</evidence>
<keyword evidence="11 18" id="KW-0547">Nucleotide-binding</keyword>
<dbReference type="SUPFAM" id="SSF56112">
    <property type="entry name" value="Protein kinase-like (PK-like)"/>
    <property type="match status" value="1"/>
</dbReference>
<dbReference type="Gene3D" id="2.60.120.200">
    <property type="match status" value="1"/>
</dbReference>
<dbReference type="PROSITE" id="PS50011">
    <property type="entry name" value="PROTEIN_KINASE_DOM"/>
    <property type="match status" value="1"/>
</dbReference>
<keyword evidence="5" id="KW-1003">Cell membrane</keyword>
<dbReference type="GO" id="GO:0005886">
    <property type="term" value="C:plasma membrane"/>
    <property type="evidence" value="ECO:0007669"/>
    <property type="project" value="UniProtKB-SubCell"/>
</dbReference>
<sequence length="589" mass="64990">MAFFVGPYPPSMPKDAVAGYLGLFNNRDNPANTDFPRTVGVEFDTFRNPEWDPNVTDCHIGINVNRIRSTESTALPGGIFNGIMAAEVRYDAKAATLSATLRFLDPPGQGTYTVSANVDLRDAGLPQDAAVGFSAAIGDLIEQHQILSWSFDSTMTDSKAKNIGLIAGLVSAGVFVLLAIVAWLGYRQYLKRKDIASKDAEIPLGQEMDNEFEKGSGPRRFSYNELSRATRRFSNEEKLGEGGFGAVYRGLLRDQGLHVAIKRVSKMSNQGRREYISEVTIIGRLRHRNLVQLVGWCHKADELLLVYELMTNGSLDAHLYNSRTLLTWPTRHRIILDIGSALMYLHQEWEQCVVHRDIKPSNVMLDSSFNAKLGDFGLARLVDHSRSAHTTMMLAGTKGYMDPTYAVTSRASAETDVYSFGVVILEVACGRRPAVPQEDESKVVLVDWVWRLYGSGTILDSVDARLNGEFDVREVERALVVGLWCVHPDYSFRPSIRQVMGVLQFEAPLPDLPPEMPAAVYAPLHGGNASSHASLTGSSGTRGYSSTSDRTEKSRSFATTDTRSDDARQANQTAGTSTTENVQIRNYTS</sequence>
<dbReference type="EMBL" id="JAUUTY010000007">
    <property type="protein sequence ID" value="KAK1609956.1"/>
    <property type="molecule type" value="Genomic_DNA"/>
</dbReference>
<comment type="similarity">
    <text evidence="2">In the N-terminal section; belongs to the leguminous lectin family.</text>
</comment>
<evidence type="ECO:0000256" key="14">
    <source>
        <dbReference type="ARBA" id="ARBA00022989"/>
    </source>
</evidence>
<organism evidence="22 23">
    <name type="scientific">Lolium multiflorum</name>
    <name type="common">Italian ryegrass</name>
    <name type="synonym">Lolium perenne subsp. multiflorum</name>
    <dbReference type="NCBI Taxonomy" id="4521"/>
    <lineage>
        <taxon>Eukaryota</taxon>
        <taxon>Viridiplantae</taxon>
        <taxon>Streptophyta</taxon>
        <taxon>Embryophyta</taxon>
        <taxon>Tracheophyta</taxon>
        <taxon>Spermatophyta</taxon>
        <taxon>Magnoliopsida</taxon>
        <taxon>Liliopsida</taxon>
        <taxon>Poales</taxon>
        <taxon>Poaceae</taxon>
        <taxon>BOP clade</taxon>
        <taxon>Pooideae</taxon>
        <taxon>Poodae</taxon>
        <taxon>Poeae</taxon>
        <taxon>Poeae Chloroplast Group 2 (Poeae type)</taxon>
        <taxon>Loliodinae</taxon>
        <taxon>Loliinae</taxon>
        <taxon>Lolium</taxon>
    </lineage>
</organism>
<evidence type="ECO:0000256" key="8">
    <source>
        <dbReference type="ARBA" id="ARBA00022692"/>
    </source>
</evidence>
<accession>A0AAD8QXE6</accession>
<evidence type="ECO:0000259" key="21">
    <source>
        <dbReference type="PROSITE" id="PS50011"/>
    </source>
</evidence>
<keyword evidence="12" id="KW-0418">Kinase</keyword>
<evidence type="ECO:0000256" key="16">
    <source>
        <dbReference type="ARBA" id="ARBA00023170"/>
    </source>
</evidence>
<feature type="binding site" evidence="18">
    <location>
        <position position="262"/>
    </location>
    <ligand>
        <name>ATP</name>
        <dbReference type="ChEBI" id="CHEBI:30616"/>
    </ligand>
</feature>
<comment type="caution">
    <text evidence="22">The sequence shown here is derived from an EMBL/GenBank/DDBJ whole genome shotgun (WGS) entry which is preliminary data.</text>
</comment>
<evidence type="ECO:0000256" key="4">
    <source>
        <dbReference type="ARBA" id="ARBA00012513"/>
    </source>
</evidence>
<keyword evidence="10" id="KW-0430">Lectin</keyword>
<dbReference type="InterPro" id="IPR001220">
    <property type="entry name" value="Legume_lectin_dom"/>
</dbReference>
<dbReference type="InterPro" id="IPR019825">
    <property type="entry name" value="Lectin_legB_Mn/Ca_BS"/>
</dbReference>
<dbReference type="InterPro" id="IPR050528">
    <property type="entry name" value="L-type_Lectin-RKs"/>
</dbReference>
<keyword evidence="8 20" id="KW-0812">Transmembrane</keyword>
<evidence type="ECO:0000256" key="6">
    <source>
        <dbReference type="ARBA" id="ARBA00022527"/>
    </source>
</evidence>
<evidence type="ECO:0000256" key="3">
    <source>
        <dbReference type="ARBA" id="ARBA00010217"/>
    </source>
</evidence>